<feature type="region of interest" description="Disordered" evidence="2">
    <location>
        <begin position="1396"/>
        <end position="1424"/>
    </location>
</feature>
<evidence type="ECO:0000259" key="4">
    <source>
        <dbReference type="SMART" id="SM00458"/>
    </source>
</evidence>
<dbReference type="Pfam" id="PF25023">
    <property type="entry name" value="TEN_YD-shell"/>
    <property type="match status" value="1"/>
</dbReference>
<dbReference type="InterPro" id="IPR056823">
    <property type="entry name" value="TEN-like_YD-shell"/>
</dbReference>
<dbReference type="EMBL" id="RBKT01000001">
    <property type="protein sequence ID" value="RKR88587.1"/>
    <property type="molecule type" value="Genomic_DNA"/>
</dbReference>
<dbReference type="PANTHER" id="PTHR32305">
    <property type="match status" value="1"/>
</dbReference>
<evidence type="ECO:0000313" key="6">
    <source>
        <dbReference type="Proteomes" id="UP000277671"/>
    </source>
</evidence>
<dbReference type="InterPro" id="IPR036844">
    <property type="entry name" value="Hint_dom_sf"/>
</dbReference>
<keyword evidence="6" id="KW-1185">Reference proteome</keyword>
<dbReference type="NCBIfam" id="TIGR01643">
    <property type="entry name" value="YD_repeat_2x"/>
    <property type="match status" value="2"/>
</dbReference>
<accession>A0A495JI54</accession>
<dbReference type="NCBIfam" id="TIGR01443">
    <property type="entry name" value="intein_Cterm"/>
    <property type="match status" value="1"/>
</dbReference>
<dbReference type="Pfam" id="PF07591">
    <property type="entry name" value="PT-HINT"/>
    <property type="match status" value="1"/>
</dbReference>
<dbReference type="InterPro" id="IPR003587">
    <property type="entry name" value="Hint_dom_N"/>
</dbReference>
<protein>
    <submittedName>
        <fullName evidence="5">Intein/RHS repeat-associated protein</fullName>
    </submittedName>
</protein>
<evidence type="ECO:0000256" key="1">
    <source>
        <dbReference type="ARBA" id="ARBA00022737"/>
    </source>
</evidence>
<feature type="region of interest" description="Disordered" evidence="2">
    <location>
        <begin position="1504"/>
        <end position="1526"/>
    </location>
</feature>
<dbReference type="CDD" id="cd00161">
    <property type="entry name" value="beta-trefoil_Ricin-like"/>
    <property type="match status" value="1"/>
</dbReference>
<dbReference type="PANTHER" id="PTHR32305:SF17">
    <property type="entry name" value="TRNA NUCLEASE WAPA"/>
    <property type="match status" value="1"/>
</dbReference>
<dbReference type="InterPro" id="IPR022385">
    <property type="entry name" value="Rhs_assc_core"/>
</dbReference>
<dbReference type="Pfam" id="PF05593">
    <property type="entry name" value="RHS_repeat"/>
    <property type="match status" value="1"/>
</dbReference>
<gene>
    <name evidence="5" type="ORF">BDK92_2915</name>
</gene>
<reference evidence="5 6" key="1">
    <citation type="submission" date="2018-10" db="EMBL/GenBank/DDBJ databases">
        <title>Sequencing the genomes of 1000 actinobacteria strains.</title>
        <authorList>
            <person name="Klenk H.-P."/>
        </authorList>
    </citation>
    <scope>NUCLEOTIDE SEQUENCE [LARGE SCALE GENOMIC DNA]</scope>
    <source>
        <strain evidence="5 6">DSM 45175</strain>
    </source>
</reference>
<feature type="region of interest" description="Disordered" evidence="2">
    <location>
        <begin position="1229"/>
        <end position="1252"/>
    </location>
</feature>
<dbReference type="Gene3D" id="2.180.10.10">
    <property type="entry name" value="RHS repeat-associated core"/>
    <property type="match status" value="1"/>
</dbReference>
<evidence type="ECO:0000313" key="5">
    <source>
        <dbReference type="EMBL" id="RKR88587.1"/>
    </source>
</evidence>
<dbReference type="InterPro" id="IPR000772">
    <property type="entry name" value="Ricin_B_lectin"/>
</dbReference>
<dbReference type="InterPro" id="IPR035992">
    <property type="entry name" value="Ricin_B-like_lectins"/>
</dbReference>
<dbReference type="SMART" id="SM00458">
    <property type="entry name" value="RICIN"/>
    <property type="match status" value="2"/>
</dbReference>
<dbReference type="NCBIfam" id="TIGR03696">
    <property type="entry name" value="Rhs_assc_core"/>
    <property type="match status" value="1"/>
</dbReference>
<dbReference type="InterPro" id="IPR030934">
    <property type="entry name" value="Intein_C"/>
</dbReference>
<dbReference type="SUPFAM" id="SSF50370">
    <property type="entry name" value="Ricin B-like lectins"/>
    <property type="match status" value="3"/>
</dbReference>
<dbReference type="InterPro" id="IPR006530">
    <property type="entry name" value="YD"/>
</dbReference>
<name>A0A495JI54_9ACTN</name>
<dbReference type="PROSITE" id="PS50231">
    <property type="entry name" value="RICIN_B_LECTIN"/>
    <property type="match status" value="2"/>
</dbReference>
<dbReference type="Gene3D" id="2.170.16.10">
    <property type="entry name" value="Hedgehog/Intein (Hint) domain"/>
    <property type="match status" value="1"/>
</dbReference>
<organism evidence="5 6">
    <name type="scientific">Micromonospora pisi</name>
    <dbReference type="NCBI Taxonomy" id="589240"/>
    <lineage>
        <taxon>Bacteria</taxon>
        <taxon>Bacillati</taxon>
        <taxon>Actinomycetota</taxon>
        <taxon>Actinomycetes</taxon>
        <taxon>Micromonosporales</taxon>
        <taxon>Micromonosporaceae</taxon>
        <taxon>Micromonospora</taxon>
    </lineage>
</organism>
<dbReference type="Pfam" id="PF14200">
    <property type="entry name" value="RicinB_lectin_2"/>
    <property type="match status" value="1"/>
</dbReference>
<dbReference type="InterPro" id="IPR031325">
    <property type="entry name" value="RHS_repeat"/>
</dbReference>
<feature type="domain" description="Ricin B lectin" evidence="4">
    <location>
        <begin position="209"/>
        <end position="345"/>
    </location>
</feature>
<dbReference type="SMART" id="SM00306">
    <property type="entry name" value="HintN"/>
    <property type="match status" value="1"/>
</dbReference>
<sequence length="1895" mass="203471">MTRTGFAEDGTTGLAEPAVQFGGTRKYNRVDWGNDIGVAPYARYRIGVIKNGVGGETLVTYSGEECTRAVQPSPHANPWRCFPQMHKPVGMPAGYGWFHKYVVTQVVEHDTTGGSPDQVTSYSYGIDGSTDTALWAHDHNETSLAAVRTWSLWRGYTTVTTTEGAAGGPQTSSRKHYFRGMSGDGMPSADNESMVWNSRRVGITTPMGTPGMQVAVSGQGGRCLEAAGNATANGSVIQMWDCTGATGQVWQTDYPSLTDPSFRLRNPQSGRCLDIANQATGNGSEVTLWDCNTGGNQRWVRQPNGSLRNPPTGRCLDIVSASTSRAARLQIWDCTNAWSQIWQPQANGTLISPQSNRCLEVSGTTDGTRADSRLCNDGSGQGWETRANGGLLNPRSGKCLDVINGGTANGTLVQLLTCNGGGSQVWQPQPNGTLLNPQSGRCLAGGQAPNGTQAGIWDCTAALSQLWANRVSDVNGLEGRPREEITLDGTTVIGGTIRVLTAVQTGLRPTPVAGGEDVKAHMVLEGSAWQRTWLPASGTWRWTYKRTTFDEYGLPTTVTNAGDLNTAADNLCTRYTYVRNTTRGIVDTVSRTLTTLKDCSATPTYPQDLVSDDVASYDGQAAGVAPTQGLVTRTEQVKSHNGTTSSYVTSTSTTYDSYGRPLTVTDALNNTTRTSYTPPTGAAPSTVTVTNPAGHITTTHYDPRKGLILSVVDANNKTTTAQYDLLGRRTKVWNPGRATNQTPDAEYIYTVNATARHVQTKTLAPNGNQVSSFAIYDGLLQARQTQSTTPSGTRAVSDTQYDSQGLPVKTSTFHNAAASNGTLYAFNDADVATQSRRTYDGAGRPKVDAFWSRNTFKWQTTTTYGGDRIHVDPPDGGVATTTIHDARGNTTALRQYHTGSISGGADETIYQYDPSDMLTKVIDPAGNEWSYTYDLRGRQISKNDPDAGESSSTYDDLDRVLTTTDARGETIARVYNDSLGRLTETRDDSPTGALRTSYVYDTLAKGQLTSSTRHIGAAAYTTAVTGYTDRYQPTGSTVTIPATEGNLAGIYTTAATFLPTGAPATTTLPALGGLPEETLTYGYGTTGLATTMASPITTYVASTSHDWLGGIENQILGAAGKRVRLGYGIDEATRRLTNILVDTENPTTPNTWNNRSASEYEFDPAGNITTIAGKSDGVRDQVECFRYDYHRRLTDAWSQPATGCTTPQRAGADPYRLAWTYDVTGNRKTQTSWSATGTTTATSTYPNPKADQPHTLTQVAYTGETTRTDTYTYDLAGNTITRPVNGATQTLTWDPEGHLASTSQTGLETSYVYDASGNRLLRRDTGGGGSTLYLGGTELHLKTNGQVDGTRYYTHNGTTVAVRGVTGLTWVSADHHGTSQVKIDPDSLDVIRRRSTPFGEPRGTQPTTWPSQKGFVGGTQDPTGLTHLGAREYDPTTGRFISVDPVIDTADPQQINGYAYSYNSPVTFTDPDGLRPLITETADGDERHYRATGEKVVKKSNGKWGVRKDPVKPAKKPTNNGPSKEDLAKANKIKNTSIKEVILKAAGDLLLDFLGINDILGCVGGNLVACGMALLNVLPPGKVANAFLKGKALLNRLKAVESAVRAWDKSVAWANKILGKCHSFAPGTKVVLANGQVKAIEEFDEGDQVLATNPATGETEARKVTDTHTNLDSDLADLTIRFADGRIEVIETTQHHPFWSQTRYAWIDAVNLQPGERLLALDKTPATVTTTRYYAGSEVMHDLTVDTDHTYYVVAGTTPVLVHNCIGTAVNKSTGLSSGELEGAAIQARDSLATHLSRSVSGRKMPNVAIGGYNMQTGEYAAAASSAAGCAETCLINALGGDPTKVMRTTPVLLRKSNFLSPRAVCISCELTWGRENVSPETTFASDWLRVNDPD</sequence>
<keyword evidence="1" id="KW-0677">Repeat</keyword>
<evidence type="ECO:0000259" key="3">
    <source>
        <dbReference type="SMART" id="SM00306"/>
    </source>
</evidence>
<comment type="caution">
    <text evidence="5">The sequence shown here is derived from an EMBL/GenBank/DDBJ whole genome shotgun (WGS) entry which is preliminary data.</text>
</comment>
<dbReference type="CDD" id="cd00081">
    <property type="entry name" value="Hint"/>
    <property type="match status" value="1"/>
</dbReference>
<feature type="domain" description="Hint" evidence="3">
    <location>
        <begin position="1621"/>
        <end position="1722"/>
    </location>
</feature>
<dbReference type="Gene3D" id="2.80.10.50">
    <property type="match status" value="3"/>
</dbReference>
<proteinExistence type="predicted"/>
<dbReference type="Pfam" id="PF00652">
    <property type="entry name" value="Ricin_B_lectin"/>
    <property type="match status" value="1"/>
</dbReference>
<evidence type="ECO:0000256" key="2">
    <source>
        <dbReference type="SAM" id="MobiDB-lite"/>
    </source>
</evidence>
<feature type="compositionally biased region" description="Low complexity" evidence="2">
    <location>
        <begin position="1229"/>
        <end position="1244"/>
    </location>
</feature>
<dbReference type="PROSITE" id="PS50818">
    <property type="entry name" value="INTEIN_C_TER"/>
    <property type="match status" value="1"/>
</dbReference>
<feature type="domain" description="Ricin B lectin" evidence="4">
    <location>
        <begin position="348"/>
        <end position="470"/>
    </location>
</feature>
<dbReference type="Proteomes" id="UP000277671">
    <property type="component" value="Unassembled WGS sequence"/>
</dbReference>
<dbReference type="SUPFAM" id="SSF51294">
    <property type="entry name" value="Hedgehog/intein (Hint) domain"/>
    <property type="match status" value="1"/>
</dbReference>
<dbReference type="InterPro" id="IPR050708">
    <property type="entry name" value="T6SS_VgrG/RHS"/>
</dbReference>